<dbReference type="Gene3D" id="3.40.190.10">
    <property type="entry name" value="Periplasmic binding protein-like II"/>
    <property type="match status" value="1"/>
</dbReference>
<keyword evidence="9" id="KW-1185">Reference proteome</keyword>
<keyword evidence="3" id="KW-0813">Transport</keyword>
<dbReference type="Gene3D" id="3.90.76.10">
    <property type="entry name" value="Dipeptide-binding Protein, Domain 1"/>
    <property type="match status" value="1"/>
</dbReference>
<evidence type="ECO:0000256" key="1">
    <source>
        <dbReference type="ARBA" id="ARBA00004196"/>
    </source>
</evidence>
<evidence type="ECO:0000259" key="7">
    <source>
        <dbReference type="Pfam" id="PF00496"/>
    </source>
</evidence>
<dbReference type="Pfam" id="PF00496">
    <property type="entry name" value="SBP_bac_5"/>
    <property type="match status" value="1"/>
</dbReference>
<evidence type="ECO:0000256" key="6">
    <source>
        <dbReference type="SAM" id="SignalP"/>
    </source>
</evidence>
<comment type="similarity">
    <text evidence="2">Belongs to the bacterial solute-binding protein 5 family.</text>
</comment>
<gene>
    <name evidence="8" type="ORF">I532_03235</name>
</gene>
<dbReference type="STRING" id="1300222.I532_03235"/>
<sequence length="556" mass="63328">MRRKKKGLSLVIALLMAFTVAGCNFNSEQTNTQTPAPNNGNQTAEPTAGKKVLRIYDSDEIPTLDTAQVHEDVSFAVVNNTMEGLYRRDANSQPYLAMAEKHDMSPDGLVHTFKIRENAKWNNGEPVTAHDFEFAWKKVFQAAGHYSFMFETAAVLNSTAILKGEKKPEDLGVKALDDRTLEVKLEYPNPLLNQLLSFPTFFPQKKEFVESKKEKYGLEFDTVLYNGPFMLTEWKHDQGWKYEKNPNYWDKDKVKLDQIDAYVVKDVSTALTLYESGQIDRVELTSSFVDQYRDKEGFLTIKDPSIRFLRFNHTHPALGNVNIRRAINLAWDKQGLTDVILNDGATPLYGMVPGGFFFSPEGKDFRQLNGDINKGTVEQAQEFWKKGLQETGLSEVKVALNLADTDTQKKVGEYLKNQLEKNLPGFTLELKSVPTNQRLELEKAVNYDISLSSWGPDYSDPMTYIDMWVTGGSANRMKYSNAKYDEMVKQAKMETDMSKRFQMMLELEKMLLDQDVAVAPVYQEGLAVLQRPTVKDYVVLPTAPRYNYMWVDIAGQ</sequence>
<evidence type="ECO:0000256" key="2">
    <source>
        <dbReference type="ARBA" id="ARBA00005695"/>
    </source>
</evidence>
<evidence type="ECO:0000256" key="5">
    <source>
        <dbReference type="ARBA" id="ARBA00022856"/>
    </source>
</evidence>
<keyword evidence="5" id="KW-0571">Peptide transport</keyword>
<reference evidence="8 9" key="1">
    <citation type="submission" date="2013-03" db="EMBL/GenBank/DDBJ databases">
        <title>Assembly of a new bacterial strain Brevibacillus borstelensis AK1.</title>
        <authorList>
            <person name="Rajan I."/>
            <person name="PoliReddy D."/>
            <person name="Sugumar T."/>
            <person name="Rathinam K."/>
            <person name="Alqarawi S."/>
            <person name="Khalil A.B."/>
            <person name="Sivakumar N."/>
        </authorList>
    </citation>
    <scope>NUCLEOTIDE SEQUENCE [LARGE SCALE GENOMIC DNA]</scope>
    <source>
        <strain evidence="8 9">AK1</strain>
    </source>
</reference>
<dbReference type="Gene3D" id="3.10.105.10">
    <property type="entry name" value="Dipeptide-binding Protein, Domain 3"/>
    <property type="match status" value="1"/>
</dbReference>
<keyword evidence="4 6" id="KW-0732">Signal</keyword>
<dbReference type="FunFam" id="3.90.76.10:FF:000001">
    <property type="entry name" value="Oligopeptide ABC transporter substrate-binding protein"/>
    <property type="match status" value="1"/>
</dbReference>
<dbReference type="Proteomes" id="UP000012081">
    <property type="component" value="Unassembled WGS sequence"/>
</dbReference>
<dbReference type="PANTHER" id="PTHR30290">
    <property type="entry name" value="PERIPLASMIC BINDING COMPONENT OF ABC TRANSPORTER"/>
    <property type="match status" value="1"/>
</dbReference>
<dbReference type="GO" id="GO:0030288">
    <property type="term" value="C:outer membrane-bounded periplasmic space"/>
    <property type="evidence" value="ECO:0007669"/>
    <property type="project" value="UniProtKB-ARBA"/>
</dbReference>
<feature type="signal peptide" evidence="6">
    <location>
        <begin position="1"/>
        <end position="23"/>
    </location>
</feature>
<dbReference type="GO" id="GO:0015833">
    <property type="term" value="P:peptide transport"/>
    <property type="evidence" value="ECO:0007669"/>
    <property type="project" value="UniProtKB-KW"/>
</dbReference>
<dbReference type="FunFam" id="3.10.105.10:FF:000001">
    <property type="entry name" value="Oligopeptide ABC transporter, oligopeptide-binding protein"/>
    <property type="match status" value="1"/>
</dbReference>
<evidence type="ECO:0000256" key="3">
    <source>
        <dbReference type="ARBA" id="ARBA00022448"/>
    </source>
</evidence>
<comment type="subcellular location">
    <subcellularLocation>
        <location evidence="1">Cell envelope</location>
    </subcellularLocation>
</comment>
<comment type="caution">
    <text evidence="8">The sequence shown here is derived from an EMBL/GenBank/DDBJ whole genome shotgun (WGS) entry which is preliminary data.</text>
</comment>
<dbReference type="GO" id="GO:1904680">
    <property type="term" value="F:peptide transmembrane transporter activity"/>
    <property type="evidence" value="ECO:0007669"/>
    <property type="project" value="TreeGrafter"/>
</dbReference>
<protein>
    <submittedName>
        <fullName evidence="8">Oligopeptide-binding protein OppA</fullName>
    </submittedName>
</protein>
<dbReference type="AlphaFoldDB" id="M8EGN0"/>
<dbReference type="PIRSF" id="PIRSF002741">
    <property type="entry name" value="MppA"/>
    <property type="match status" value="1"/>
</dbReference>
<accession>M8EGN0</accession>
<proteinExistence type="inferred from homology"/>
<dbReference type="PANTHER" id="PTHR30290:SF10">
    <property type="entry name" value="PERIPLASMIC OLIGOPEPTIDE-BINDING PROTEIN-RELATED"/>
    <property type="match status" value="1"/>
</dbReference>
<keyword evidence="5" id="KW-0653">Protein transport</keyword>
<dbReference type="RefSeq" id="WP_003386363.1">
    <property type="nucleotide sequence ID" value="NZ_APBN01000001.1"/>
</dbReference>
<dbReference type="GO" id="GO:0043190">
    <property type="term" value="C:ATP-binding cassette (ABC) transporter complex"/>
    <property type="evidence" value="ECO:0007669"/>
    <property type="project" value="InterPro"/>
</dbReference>
<feature type="chain" id="PRO_5038965544" evidence="6">
    <location>
        <begin position="24"/>
        <end position="556"/>
    </location>
</feature>
<dbReference type="InterPro" id="IPR039424">
    <property type="entry name" value="SBP_5"/>
</dbReference>
<dbReference type="InterPro" id="IPR030678">
    <property type="entry name" value="Peptide/Ni-bd"/>
</dbReference>
<feature type="domain" description="Solute-binding protein family 5" evidence="7">
    <location>
        <begin position="94"/>
        <end position="474"/>
    </location>
</feature>
<dbReference type="EMBL" id="APBN01000001">
    <property type="protein sequence ID" value="EMT54585.1"/>
    <property type="molecule type" value="Genomic_DNA"/>
</dbReference>
<dbReference type="GeneID" id="89499035"/>
<organism evidence="8 9">
    <name type="scientific">Brevibacillus borstelensis AK1</name>
    <dbReference type="NCBI Taxonomy" id="1300222"/>
    <lineage>
        <taxon>Bacteria</taxon>
        <taxon>Bacillati</taxon>
        <taxon>Bacillota</taxon>
        <taxon>Bacilli</taxon>
        <taxon>Bacillales</taxon>
        <taxon>Paenibacillaceae</taxon>
        <taxon>Brevibacillus</taxon>
    </lineage>
</organism>
<evidence type="ECO:0000313" key="8">
    <source>
        <dbReference type="EMBL" id="EMT54585.1"/>
    </source>
</evidence>
<dbReference type="PROSITE" id="PS51257">
    <property type="entry name" value="PROKAR_LIPOPROTEIN"/>
    <property type="match status" value="1"/>
</dbReference>
<dbReference type="OrthoDB" id="9801912at2"/>
<dbReference type="CDD" id="cd08504">
    <property type="entry name" value="PBP2_OppA"/>
    <property type="match status" value="1"/>
</dbReference>
<dbReference type="SUPFAM" id="SSF53850">
    <property type="entry name" value="Periplasmic binding protein-like II"/>
    <property type="match status" value="1"/>
</dbReference>
<dbReference type="PATRIC" id="fig|1300222.3.peg.686"/>
<name>M8EGN0_9BACL</name>
<dbReference type="InterPro" id="IPR000914">
    <property type="entry name" value="SBP_5_dom"/>
</dbReference>
<evidence type="ECO:0000313" key="9">
    <source>
        <dbReference type="Proteomes" id="UP000012081"/>
    </source>
</evidence>
<evidence type="ECO:0000256" key="4">
    <source>
        <dbReference type="ARBA" id="ARBA00022729"/>
    </source>
</evidence>